<dbReference type="PRINTS" id="PR00469">
    <property type="entry name" value="PNDRDTASEII"/>
</dbReference>
<accession>A0A1G7SKH4</accession>
<evidence type="ECO:0000313" key="6">
    <source>
        <dbReference type="EMBL" id="SDG23567.1"/>
    </source>
</evidence>
<dbReference type="InterPro" id="IPR000595">
    <property type="entry name" value="cNMP-bd_dom"/>
</dbReference>
<dbReference type="GO" id="GO:0004791">
    <property type="term" value="F:thioredoxin-disulfide reductase (NADPH) activity"/>
    <property type="evidence" value="ECO:0007669"/>
    <property type="project" value="UniProtKB-EC"/>
</dbReference>
<dbReference type="STRING" id="366584.SAMN05216377_11018"/>
<dbReference type="InterPro" id="IPR023753">
    <property type="entry name" value="FAD/NAD-binding_dom"/>
</dbReference>
<dbReference type="Gene3D" id="3.50.50.60">
    <property type="entry name" value="FAD/NAD(P)-binding domain"/>
    <property type="match status" value="2"/>
</dbReference>
<dbReference type="InterPro" id="IPR050097">
    <property type="entry name" value="Ferredoxin-NADP_redctase_2"/>
</dbReference>
<evidence type="ECO:0000256" key="4">
    <source>
        <dbReference type="SAM" id="MobiDB-lite"/>
    </source>
</evidence>
<dbReference type="PRINTS" id="PR00368">
    <property type="entry name" value="FADPNR"/>
</dbReference>
<evidence type="ECO:0000256" key="2">
    <source>
        <dbReference type="ARBA" id="ARBA00023002"/>
    </source>
</evidence>
<dbReference type="Pfam" id="PF00027">
    <property type="entry name" value="cNMP_binding"/>
    <property type="match status" value="1"/>
</dbReference>
<protein>
    <submittedName>
        <fullName evidence="6">Thioredoxin reductase (NADPH)</fullName>
    </submittedName>
</protein>
<feature type="domain" description="Cyclic nucleotide-binding" evidence="5">
    <location>
        <begin position="28"/>
        <end position="130"/>
    </location>
</feature>
<dbReference type="Proteomes" id="UP000198967">
    <property type="component" value="Unassembled WGS sequence"/>
</dbReference>
<organism evidence="6 7">
    <name type="scientific">Pseudonocardia oroxyli</name>
    <dbReference type="NCBI Taxonomy" id="366584"/>
    <lineage>
        <taxon>Bacteria</taxon>
        <taxon>Bacillati</taxon>
        <taxon>Actinomycetota</taxon>
        <taxon>Actinomycetes</taxon>
        <taxon>Pseudonocardiales</taxon>
        <taxon>Pseudonocardiaceae</taxon>
        <taxon>Pseudonocardia</taxon>
    </lineage>
</organism>
<dbReference type="Gene3D" id="2.60.120.10">
    <property type="entry name" value="Jelly Rolls"/>
    <property type="match status" value="1"/>
</dbReference>
<name>A0A1G7SKH4_PSEOR</name>
<dbReference type="CDD" id="cd00038">
    <property type="entry name" value="CAP_ED"/>
    <property type="match status" value="1"/>
</dbReference>
<evidence type="ECO:0000313" key="7">
    <source>
        <dbReference type="Proteomes" id="UP000198967"/>
    </source>
</evidence>
<evidence type="ECO:0000256" key="1">
    <source>
        <dbReference type="ARBA" id="ARBA00022630"/>
    </source>
</evidence>
<gene>
    <name evidence="6" type="ORF">SAMN05216377_11018</name>
</gene>
<dbReference type="PANTHER" id="PTHR48105">
    <property type="entry name" value="THIOREDOXIN REDUCTASE 1-RELATED-RELATED"/>
    <property type="match status" value="1"/>
</dbReference>
<dbReference type="EMBL" id="FNBE01000010">
    <property type="protein sequence ID" value="SDG23567.1"/>
    <property type="molecule type" value="Genomic_DNA"/>
</dbReference>
<keyword evidence="2" id="KW-0560">Oxidoreductase</keyword>
<dbReference type="SUPFAM" id="SSF51206">
    <property type="entry name" value="cAMP-binding domain-like"/>
    <property type="match status" value="1"/>
</dbReference>
<proteinExistence type="predicted"/>
<dbReference type="Pfam" id="PF07992">
    <property type="entry name" value="Pyr_redox_2"/>
    <property type="match status" value="1"/>
</dbReference>
<reference evidence="6 7" key="1">
    <citation type="submission" date="2016-10" db="EMBL/GenBank/DDBJ databases">
        <authorList>
            <person name="de Groot N.N."/>
        </authorList>
    </citation>
    <scope>NUCLEOTIDE SEQUENCE [LARGE SCALE GENOMIC DNA]</scope>
    <source>
        <strain evidence="6 7">CGMCC 4.3143</strain>
    </source>
</reference>
<feature type="region of interest" description="Disordered" evidence="4">
    <location>
        <begin position="1"/>
        <end position="28"/>
    </location>
</feature>
<sequence length="568" mass="60055">MLRRRGTGVTTREPADVPPGETPDVSGAFPRLEETRLRELEEWGERRPTTRGEVLITEGEPEDTFFVLLSGRVAVVEALGTPDERVVRVHGPGRFLGELGVLTGQPAFLSDVVVDPGEVLAVPAARLRSLAARDSAFGDLVLRAYLVRRWLTLGEGVGFRIIGSRYSAATRKLREFAARNRLPHRFLDLETDPTAEQLLRSLGLGPADTPIVLYRGTLLRNPSTAELAPTFGLRDLGHGGEICDLVVVGAGPAGLAAAVYGASEGLDTTLLDGVAAGGQAARTSCIENYLGFPSGISGGELAERAVLQAEKFGVRRSVPSEVVGLAERDGHHVLRFADGDELVTRTVIVASGVRVRRLPVPGLDRFEDTCVYYAATPLEAQQCVGDPVVVVGGGNSAGQAAIFLSGHAAEVHLVVLEHTLGENMSRYLADRIAQDPRVEVHLHTAVEELAGADGRLEAVGVRDTVTGAQQRLPARDLMVFIGGEPSTSWLPDSVALDSGGYVLTGPGARRPGRTGAPGDAEPLLLETSLPGVFAAGDVRSGSVKRVASAAGEGAMAVRMVHEHLAALR</sequence>
<dbReference type="InterPro" id="IPR014710">
    <property type="entry name" value="RmlC-like_jellyroll"/>
</dbReference>
<dbReference type="InterPro" id="IPR036188">
    <property type="entry name" value="FAD/NAD-bd_sf"/>
</dbReference>
<keyword evidence="1" id="KW-0285">Flavoprotein</keyword>
<dbReference type="InterPro" id="IPR018490">
    <property type="entry name" value="cNMP-bd_dom_sf"/>
</dbReference>
<evidence type="ECO:0000256" key="3">
    <source>
        <dbReference type="ARBA" id="ARBA00048132"/>
    </source>
</evidence>
<dbReference type="AlphaFoldDB" id="A0A1G7SKH4"/>
<dbReference type="SUPFAM" id="SSF51905">
    <property type="entry name" value="FAD/NAD(P)-binding domain"/>
    <property type="match status" value="1"/>
</dbReference>
<comment type="catalytic activity">
    <reaction evidence="3">
        <text>[thioredoxin]-dithiol + NADP(+) = [thioredoxin]-disulfide + NADPH + H(+)</text>
        <dbReference type="Rhea" id="RHEA:20345"/>
        <dbReference type="Rhea" id="RHEA-COMP:10698"/>
        <dbReference type="Rhea" id="RHEA-COMP:10700"/>
        <dbReference type="ChEBI" id="CHEBI:15378"/>
        <dbReference type="ChEBI" id="CHEBI:29950"/>
        <dbReference type="ChEBI" id="CHEBI:50058"/>
        <dbReference type="ChEBI" id="CHEBI:57783"/>
        <dbReference type="ChEBI" id="CHEBI:58349"/>
        <dbReference type="EC" id="1.8.1.9"/>
    </reaction>
</comment>
<evidence type="ECO:0000259" key="5">
    <source>
        <dbReference type="PROSITE" id="PS50042"/>
    </source>
</evidence>
<dbReference type="PROSITE" id="PS50042">
    <property type="entry name" value="CNMP_BINDING_3"/>
    <property type="match status" value="1"/>
</dbReference>
<keyword evidence="7" id="KW-1185">Reference proteome</keyword>
<dbReference type="SMART" id="SM00100">
    <property type="entry name" value="cNMP"/>
    <property type="match status" value="1"/>
</dbReference>